<accession>A0AAE2VZ36</accession>
<sequence>MNNLIKRCVTLVILATAAASIAPASAMAERTIVKQYTQGHGANVKVVKKTQAVKRKQVVKKAQVAKKQRHTQAVGHRFRKQDVVVINDWQQRGLPRPNRNEVYVVNGDSIYLAAAASLLVKALIN</sequence>
<evidence type="ECO:0000313" key="2">
    <source>
        <dbReference type="EMBL" id="MBM1714521.1"/>
    </source>
</evidence>
<proteinExistence type="predicted"/>
<dbReference type="Gene3D" id="3.10.450.160">
    <property type="entry name" value="inner membrane protein cigr"/>
    <property type="match status" value="1"/>
</dbReference>
<reference evidence="2 3" key="1">
    <citation type="submission" date="2021-01" db="EMBL/GenBank/DDBJ databases">
        <title>Diatom-associated Roseobacters Show Island Model of Population Structure.</title>
        <authorList>
            <person name="Qu L."/>
            <person name="Feng X."/>
            <person name="Chen Y."/>
            <person name="Li L."/>
            <person name="Wang X."/>
            <person name="Hu Z."/>
            <person name="Wang H."/>
            <person name="Luo H."/>
        </authorList>
    </citation>
    <scope>NUCLEOTIDE SEQUENCE [LARGE SCALE GENOMIC DNA]</scope>
    <source>
        <strain evidence="2 3">TR60-84</strain>
    </source>
</reference>
<name>A0AAE2VZ36_9RHOB</name>
<gene>
    <name evidence="2" type="ORF">JQV55_13200</name>
</gene>
<dbReference type="InterPro" id="IPR024572">
    <property type="entry name" value="RcnB"/>
</dbReference>
<protein>
    <submittedName>
        <fullName evidence="2">RcnB family protein</fullName>
    </submittedName>
</protein>
<keyword evidence="1" id="KW-0732">Signal</keyword>
<feature type="signal peptide" evidence="1">
    <location>
        <begin position="1"/>
        <end position="28"/>
    </location>
</feature>
<dbReference type="EMBL" id="JAFBRM010000003">
    <property type="protein sequence ID" value="MBM1714521.1"/>
    <property type="molecule type" value="Genomic_DNA"/>
</dbReference>
<comment type="caution">
    <text evidence="2">The sequence shown here is derived from an EMBL/GenBank/DDBJ whole genome shotgun (WGS) entry which is preliminary data.</text>
</comment>
<keyword evidence="3" id="KW-1185">Reference proteome</keyword>
<dbReference type="Proteomes" id="UP000732193">
    <property type="component" value="Unassembled WGS sequence"/>
</dbReference>
<organism evidence="2 3">
    <name type="scientific">Sulfitobacter geojensis</name>
    <dbReference type="NCBI Taxonomy" id="1342299"/>
    <lineage>
        <taxon>Bacteria</taxon>
        <taxon>Pseudomonadati</taxon>
        <taxon>Pseudomonadota</taxon>
        <taxon>Alphaproteobacteria</taxon>
        <taxon>Rhodobacterales</taxon>
        <taxon>Roseobacteraceae</taxon>
        <taxon>Sulfitobacter</taxon>
    </lineage>
</organism>
<dbReference type="AlphaFoldDB" id="A0AAE2VZ36"/>
<evidence type="ECO:0000313" key="3">
    <source>
        <dbReference type="Proteomes" id="UP000732193"/>
    </source>
</evidence>
<dbReference type="RefSeq" id="WP_203242612.1">
    <property type="nucleotide sequence ID" value="NZ_JAFBRH010000003.1"/>
</dbReference>
<evidence type="ECO:0000256" key="1">
    <source>
        <dbReference type="SAM" id="SignalP"/>
    </source>
</evidence>
<feature type="chain" id="PRO_5042209552" evidence="1">
    <location>
        <begin position="29"/>
        <end position="125"/>
    </location>
</feature>
<dbReference type="Pfam" id="PF11776">
    <property type="entry name" value="RcnB"/>
    <property type="match status" value="1"/>
</dbReference>